<dbReference type="FunCoup" id="F1A3C8">
    <property type="interactions" value="63"/>
</dbReference>
<dbReference type="InterPro" id="IPR011650">
    <property type="entry name" value="Peptidase_M20_dimer"/>
</dbReference>
<dbReference type="VEuPathDB" id="AmoebaDB:DICPUDRAFT_51357"/>
<reference evidence="5" key="1">
    <citation type="journal article" date="2011" name="Genome Biol.">
        <title>Comparative genomics of the social amoebae Dictyostelium discoideum and Dictyostelium purpureum.</title>
        <authorList>
            <consortium name="US DOE Joint Genome Institute (JGI-PGF)"/>
            <person name="Sucgang R."/>
            <person name="Kuo A."/>
            <person name="Tian X."/>
            <person name="Salerno W."/>
            <person name="Parikh A."/>
            <person name="Feasley C.L."/>
            <person name="Dalin E."/>
            <person name="Tu H."/>
            <person name="Huang E."/>
            <person name="Barry K."/>
            <person name="Lindquist E."/>
            <person name="Shapiro H."/>
            <person name="Bruce D."/>
            <person name="Schmutz J."/>
            <person name="Salamov A."/>
            <person name="Fey P."/>
            <person name="Gaudet P."/>
            <person name="Anjard C."/>
            <person name="Babu M.M."/>
            <person name="Basu S."/>
            <person name="Bushmanova Y."/>
            <person name="van der Wel H."/>
            <person name="Katoh-Kurasawa M."/>
            <person name="Dinh C."/>
            <person name="Coutinho P.M."/>
            <person name="Saito T."/>
            <person name="Elias M."/>
            <person name="Schaap P."/>
            <person name="Kay R.R."/>
            <person name="Henrissat B."/>
            <person name="Eichinger L."/>
            <person name="Rivero F."/>
            <person name="Putnam N.H."/>
            <person name="West C.M."/>
            <person name="Loomis W.F."/>
            <person name="Chisholm R.L."/>
            <person name="Shaulsky G."/>
            <person name="Strassmann J.E."/>
            <person name="Queller D.C."/>
            <person name="Kuspa A."/>
            <person name="Grigoriev I.V."/>
        </authorList>
    </citation>
    <scope>NUCLEOTIDE SEQUENCE [LARGE SCALE GENOMIC DNA]</scope>
    <source>
        <strain evidence="5">QSDP1</strain>
    </source>
</reference>
<dbReference type="PANTHER" id="PTHR43808">
    <property type="entry name" value="ACETYLORNITHINE DEACETYLASE"/>
    <property type="match status" value="1"/>
</dbReference>
<dbReference type="GeneID" id="10506170"/>
<dbReference type="eggNOG" id="KOG2276">
    <property type="taxonomic scope" value="Eukaryota"/>
</dbReference>
<dbReference type="GO" id="GO:0006592">
    <property type="term" value="P:ornithine biosynthetic process"/>
    <property type="evidence" value="ECO:0000318"/>
    <property type="project" value="GO_Central"/>
</dbReference>
<protein>
    <recommendedName>
        <fullName evidence="3">Peptidase M20 dimerisation domain-containing protein</fullName>
    </recommendedName>
</protein>
<evidence type="ECO:0000256" key="1">
    <source>
        <dbReference type="ARBA" id="ARBA00022723"/>
    </source>
</evidence>
<dbReference type="OMA" id="NEYCLFT"/>
<dbReference type="EMBL" id="GL871452">
    <property type="protein sequence ID" value="EGC29301.1"/>
    <property type="molecule type" value="Genomic_DNA"/>
</dbReference>
<sequence length="442" mass="49397">MELNKDRFITLLTKFIAESKNLQNLPPKFVPREDLIALKVLDVLKPFTKENGGVLNVQHIHLDKANYPERGHVIIEYPGTSKGTANPKTFSIVGSHMDVVPADETKWDPTTPPFKLTHKTGTDEYFGRGTTDCLGHVALVTDLFLELATHKPQLKQSVFAVFIVSEENTDIPNIGVDDLQKAGYLDNLKHGPVIWLDSADMFNTIATGGALTWELTAFGKNMHSAMPNRTVNSLELVNEACAEIQKRFYTDFPAHPKEKEYNFEISSTMKPTLWKEIQGSFNTIPGQATICGDIRLSPFYEVSDLKAKVASYVKDINENITKLRSRGPYSKYDVPEYGVKGRIELVFHEEVDEGIACDLTSAGYKALVQATTEAIGPYQPVSTLGTLPLVRNLQRQGMDIQITGFGVEDVYHADNEFLRLGDFVKGFQILNRTIELVEKTIN</sequence>
<proteinExistence type="predicted"/>
<name>F1A3C8_DICPU</name>
<dbReference type="SUPFAM" id="SSF55031">
    <property type="entry name" value="Bacterial exopeptidase dimerisation domain"/>
    <property type="match status" value="1"/>
</dbReference>
<keyword evidence="2" id="KW-0378">Hydrolase</keyword>
<keyword evidence="1" id="KW-0479">Metal-binding</keyword>
<dbReference type="SUPFAM" id="SSF53187">
    <property type="entry name" value="Zn-dependent exopeptidases"/>
    <property type="match status" value="1"/>
</dbReference>
<dbReference type="RefSeq" id="XP_003294169.1">
    <property type="nucleotide sequence ID" value="XM_003294121.1"/>
</dbReference>
<evidence type="ECO:0000313" key="4">
    <source>
        <dbReference type="EMBL" id="EGC29301.1"/>
    </source>
</evidence>
<evidence type="ECO:0000313" key="5">
    <source>
        <dbReference type="Proteomes" id="UP000001064"/>
    </source>
</evidence>
<dbReference type="PANTHER" id="PTHR43808:SF3">
    <property type="entry name" value="ACETYLORNITHINE DEACETYLASE"/>
    <property type="match status" value="1"/>
</dbReference>
<dbReference type="Gene3D" id="3.40.630.10">
    <property type="entry name" value="Zn peptidases"/>
    <property type="match status" value="1"/>
</dbReference>
<keyword evidence="5" id="KW-1185">Reference proteome</keyword>
<evidence type="ECO:0000256" key="2">
    <source>
        <dbReference type="ARBA" id="ARBA00022801"/>
    </source>
</evidence>
<feature type="domain" description="Peptidase M20 dimerisation" evidence="3">
    <location>
        <begin position="206"/>
        <end position="319"/>
    </location>
</feature>
<dbReference type="GO" id="GO:0046872">
    <property type="term" value="F:metal ion binding"/>
    <property type="evidence" value="ECO:0007669"/>
    <property type="project" value="UniProtKB-KW"/>
</dbReference>
<organism evidence="4 5">
    <name type="scientific">Dictyostelium purpureum</name>
    <name type="common">Slime mold</name>
    <dbReference type="NCBI Taxonomy" id="5786"/>
    <lineage>
        <taxon>Eukaryota</taxon>
        <taxon>Amoebozoa</taxon>
        <taxon>Evosea</taxon>
        <taxon>Eumycetozoa</taxon>
        <taxon>Dictyostelia</taxon>
        <taxon>Dictyosteliales</taxon>
        <taxon>Dictyosteliaceae</taxon>
        <taxon>Dictyostelium</taxon>
    </lineage>
</organism>
<gene>
    <name evidence="4" type="ORF">DICPUDRAFT_51357</name>
</gene>
<dbReference type="InterPro" id="IPR036264">
    <property type="entry name" value="Bact_exopeptidase_dim_dom"/>
</dbReference>
<dbReference type="InterPro" id="IPR002933">
    <property type="entry name" value="Peptidase_M20"/>
</dbReference>
<dbReference type="STRING" id="5786.F1A3C8"/>
<dbReference type="GO" id="GO:0008777">
    <property type="term" value="F:acetylornithine deacetylase activity"/>
    <property type="evidence" value="ECO:0000318"/>
    <property type="project" value="GO_Central"/>
</dbReference>
<dbReference type="KEGG" id="dpp:DICPUDRAFT_51357"/>
<accession>F1A3C8</accession>
<dbReference type="Proteomes" id="UP000001064">
    <property type="component" value="Unassembled WGS sequence"/>
</dbReference>
<dbReference type="InterPro" id="IPR050072">
    <property type="entry name" value="Peptidase_M20A"/>
</dbReference>
<dbReference type="OrthoDB" id="7832001at2759"/>
<dbReference type="Gene3D" id="3.30.70.360">
    <property type="match status" value="1"/>
</dbReference>
<dbReference type="Pfam" id="PF07687">
    <property type="entry name" value="M20_dimer"/>
    <property type="match status" value="1"/>
</dbReference>
<dbReference type="AlphaFoldDB" id="F1A3C8"/>
<evidence type="ECO:0000259" key="3">
    <source>
        <dbReference type="Pfam" id="PF07687"/>
    </source>
</evidence>
<dbReference type="InParanoid" id="F1A3C8"/>
<dbReference type="Pfam" id="PF01546">
    <property type="entry name" value="Peptidase_M20"/>
    <property type="match status" value="1"/>
</dbReference>